<gene>
    <name evidence="2" type="ORF">PNEJI1_003671</name>
</gene>
<dbReference type="PANTHER" id="PTHR15414:SF0">
    <property type="entry name" value="ENDOPLASMIC RETICULUM LECTIN 1"/>
    <property type="match status" value="1"/>
</dbReference>
<keyword evidence="1" id="KW-0256">Endoplasmic reticulum</keyword>
<dbReference type="STRING" id="1209962.L0PIW5"/>
<comment type="subcellular location">
    <subcellularLocation>
        <location evidence="1">Endoplasmic reticulum membrane</location>
        <topology evidence="1">Peripheral membrane protein</topology>
        <orientation evidence="1">Lumenal side</orientation>
    </subcellularLocation>
</comment>
<dbReference type="Proteomes" id="UP000010422">
    <property type="component" value="Unassembled WGS sequence"/>
</dbReference>
<comment type="function">
    <text evidence="1">Lectin involved in the quality control of the secretory pathway. As a member of the endoplasmic reticulum-associated degradation lumenal (ERAD-L) surveillance system, targets misfolded endoplasmic reticulum lumenal glycoproteins for degradation.</text>
</comment>
<keyword evidence="1" id="KW-0430">Lectin</keyword>
<dbReference type="InterPro" id="IPR045149">
    <property type="entry name" value="OS-9-like"/>
</dbReference>
<protein>
    <recommendedName>
        <fullName evidence="1">Endoplasmic reticulum lectin</fullName>
    </recommendedName>
    <alternativeName>
        <fullName evidence="1">Protein OS-9 homolog</fullName>
    </alternativeName>
</protein>
<dbReference type="EMBL" id="CAKM01000353">
    <property type="protein sequence ID" value="CCJ31585.1"/>
    <property type="molecule type" value="Genomic_DNA"/>
</dbReference>
<comment type="similarity">
    <text evidence="1">Belongs to the OS-9 family.</text>
</comment>
<evidence type="ECO:0000256" key="1">
    <source>
        <dbReference type="RuleBase" id="RU369099"/>
    </source>
</evidence>
<dbReference type="InParanoid" id="L0PIW5"/>
<name>L0PIW5_PNEJI</name>
<organism evidence="3">
    <name type="scientific">Pneumocystis jirovecii</name>
    <name type="common">Human pneumocystis pneumonia agent</name>
    <dbReference type="NCBI Taxonomy" id="42068"/>
    <lineage>
        <taxon>Eukaryota</taxon>
        <taxon>Fungi</taxon>
        <taxon>Dikarya</taxon>
        <taxon>Ascomycota</taxon>
        <taxon>Taphrinomycotina</taxon>
        <taxon>Pneumocystomycetes</taxon>
        <taxon>Pneumocystaceae</taxon>
        <taxon>Pneumocystis</taxon>
    </lineage>
</organism>
<dbReference type="GO" id="GO:0030968">
    <property type="term" value="P:endoplasmic reticulum unfolded protein response"/>
    <property type="evidence" value="ECO:0007669"/>
    <property type="project" value="UniProtKB-UniRule"/>
</dbReference>
<dbReference type="GO" id="GO:0005788">
    <property type="term" value="C:endoplasmic reticulum lumen"/>
    <property type="evidence" value="ECO:0007669"/>
    <property type="project" value="UniProtKB-UniRule"/>
</dbReference>
<dbReference type="PANTHER" id="PTHR15414">
    <property type="entry name" value="OS-9-RELATED"/>
    <property type="match status" value="1"/>
</dbReference>
<dbReference type="GO" id="GO:0030970">
    <property type="term" value="P:retrograde protein transport, ER to cytosol"/>
    <property type="evidence" value="ECO:0007669"/>
    <property type="project" value="TreeGrafter"/>
</dbReference>
<proteinExistence type="inferred from homology"/>
<comment type="caution">
    <text evidence="2">The sequence shown here is derived from an EMBL/GenBank/DDBJ whole genome shotgun (WGS) entry which is preliminary data.</text>
</comment>
<dbReference type="GO" id="GO:0005789">
    <property type="term" value="C:endoplasmic reticulum membrane"/>
    <property type="evidence" value="ECO:0007669"/>
    <property type="project" value="UniProtKB-SubCell"/>
</dbReference>
<reference evidence="2 3" key="1">
    <citation type="journal article" date="2012" name="MBio">
        <title>De novo assembly of the Pneumocystis jirovecii genome from a single bronchoalveolar lavage fluid specimen from a patient.</title>
        <authorList>
            <person name="Cisse O.H."/>
            <person name="Pagni M."/>
            <person name="Hauser P.M."/>
        </authorList>
    </citation>
    <scope>NUCLEOTIDE SEQUENCE [LARGE SCALE GENOMIC DNA]</scope>
    <source>
        <strain evidence="2 3">SE8</strain>
    </source>
</reference>
<dbReference type="VEuPathDB" id="FungiDB:PNEJI1_003671"/>
<evidence type="ECO:0000313" key="2">
    <source>
        <dbReference type="EMBL" id="CCJ31585.1"/>
    </source>
</evidence>
<dbReference type="AlphaFoldDB" id="L0PIW5"/>
<evidence type="ECO:0000313" key="3">
    <source>
        <dbReference type="Proteomes" id="UP000010422"/>
    </source>
</evidence>
<sequence length="195" mass="22829">MCEPDAYDKIVFVTEISACSYKIVVHTSRLCKEPFFNQLTSKNAHVINCERILDDDEYVKWMNVMFPKTTNSQHLGFLHPGSHNHIFVQKSSLKKINGKGLHGRNNRKDERVTRSLKEGSQEYLVLLNHPEETEKPNNGENNAGTIFVTTIYDSSTYRDFLNHKKKHQLKKIKENIRFSEQMEKDENKEQKTRDE</sequence>
<dbReference type="GO" id="GO:0030246">
    <property type="term" value="F:carbohydrate binding"/>
    <property type="evidence" value="ECO:0007669"/>
    <property type="project" value="UniProtKB-UniRule"/>
</dbReference>
<keyword evidence="1" id="KW-0472">Membrane</keyword>
<accession>L0PIW5</accession>